<dbReference type="EMBL" id="BJWL01000017">
    <property type="protein sequence ID" value="GFZ05151.1"/>
    <property type="molecule type" value="Genomic_DNA"/>
</dbReference>
<dbReference type="GO" id="GO:0005840">
    <property type="term" value="C:ribosome"/>
    <property type="evidence" value="ECO:0007669"/>
    <property type="project" value="UniProtKB-KW"/>
</dbReference>
<reference evidence="2 3" key="1">
    <citation type="submission" date="2019-07" db="EMBL/GenBank/DDBJ databases">
        <title>De Novo Assembly of kiwifruit Actinidia rufa.</title>
        <authorList>
            <person name="Sugita-Konishi S."/>
            <person name="Sato K."/>
            <person name="Mori E."/>
            <person name="Abe Y."/>
            <person name="Kisaki G."/>
            <person name="Hamano K."/>
            <person name="Suezawa K."/>
            <person name="Otani M."/>
            <person name="Fukuda T."/>
            <person name="Manabe T."/>
            <person name="Gomi K."/>
            <person name="Tabuchi M."/>
            <person name="Akimitsu K."/>
            <person name="Kataoka I."/>
        </authorList>
    </citation>
    <scope>NUCLEOTIDE SEQUENCE [LARGE SCALE GENOMIC DNA]</scope>
    <source>
        <strain evidence="3">cv. Fuchu</strain>
    </source>
</reference>
<name>A0A7J0G2Z8_9ERIC</name>
<dbReference type="Proteomes" id="UP000585474">
    <property type="component" value="Unassembled WGS sequence"/>
</dbReference>
<keyword evidence="2" id="KW-0689">Ribosomal protein</keyword>
<comment type="caution">
    <text evidence="2">The sequence shown here is derived from an EMBL/GenBank/DDBJ whole genome shotgun (WGS) entry which is preliminary data.</text>
</comment>
<accession>A0A7J0G2Z8</accession>
<evidence type="ECO:0000313" key="2">
    <source>
        <dbReference type="EMBL" id="GFZ05151.1"/>
    </source>
</evidence>
<evidence type="ECO:0000256" key="1">
    <source>
        <dbReference type="SAM" id="MobiDB-lite"/>
    </source>
</evidence>
<evidence type="ECO:0000313" key="3">
    <source>
        <dbReference type="Proteomes" id="UP000585474"/>
    </source>
</evidence>
<feature type="region of interest" description="Disordered" evidence="1">
    <location>
        <begin position="29"/>
        <end position="64"/>
    </location>
</feature>
<feature type="compositionally biased region" description="Basic and acidic residues" evidence="1">
    <location>
        <begin position="43"/>
        <end position="64"/>
    </location>
</feature>
<organism evidence="2 3">
    <name type="scientific">Actinidia rufa</name>
    <dbReference type="NCBI Taxonomy" id="165716"/>
    <lineage>
        <taxon>Eukaryota</taxon>
        <taxon>Viridiplantae</taxon>
        <taxon>Streptophyta</taxon>
        <taxon>Embryophyta</taxon>
        <taxon>Tracheophyta</taxon>
        <taxon>Spermatophyta</taxon>
        <taxon>Magnoliopsida</taxon>
        <taxon>eudicotyledons</taxon>
        <taxon>Gunneridae</taxon>
        <taxon>Pentapetalae</taxon>
        <taxon>asterids</taxon>
        <taxon>Ericales</taxon>
        <taxon>Actinidiaceae</taxon>
        <taxon>Actinidia</taxon>
    </lineage>
</organism>
<keyword evidence="3" id="KW-1185">Reference proteome</keyword>
<protein>
    <submittedName>
        <fullName evidence="2">Ribosomal protein S6</fullName>
    </submittedName>
</protein>
<proteinExistence type="predicted"/>
<dbReference type="AlphaFoldDB" id="A0A7J0G2Z8"/>
<gene>
    <name evidence="2" type="ORF">Acr_17g0007230</name>
</gene>
<keyword evidence="2" id="KW-0687">Ribonucleoprotein</keyword>
<sequence length="64" mass="7411">MKTRVVLLSFLLWILVVSVMFLFKSGVRSSISSSSSRPPLRFIGDEVQHRESDHRVPEVARNRR</sequence>